<keyword evidence="8" id="KW-1185">Reference proteome</keyword>
<organism evidence="7 8">
    <name type="scientific">Corynebacterium kalinowskii</name>
    <dbReference type="NCBI Taxonomy" id="2675216"/>
    <lineage>
        <taxon>Bacteria</taxon>
        <taxon>Bacillati</taxon>
        <taxon>Actinomycetota</taxon>
        <taxon>Actinomycetes</taxon>
        <taxon>Mycobacteriales</taxon>
        <taxon>Corynebacteriaceae</taxon>
        <taxon>Corynebacterium</taxon>
    </lineage>
</organism>
<evidence type="ECO:0000259" key="5">
    <source>
        <dbReference type="Pfam" id="PF00117"/>
    </source>
</evidence>
<keyword evidence="4" id="KW-0315">Glutamine amidotransferase</keyword>
<proteinExistence type="inferred from homology"/>
<name>A0A6B8VV60_9CORY</name>
<dbReference type="InterPro" id="IPR029062">
    <property type="entry name" value="Class_I_gatase-like"/>
</dbReference>
<dbReference type="GO" id="GO:0005737">
    <property type="term" value="C:cytoplasm"/>
    <property type="evidence" value="ECO:0007669"/>
    <property type="project" value="TreeGrafter"/>
</dbReference>
<dbReference type="InterPro" id="IPR019999">
    <property type="entry name" value="Anth_synth_I-like"/>
</dbReference>
<dbReference type="PANTHER" id="PTHR11236">
    <property type="entry name" value="AMINOBENZOATE/ANTHRANILATE SYNTHASE"/>
    <property type="match status" value="1"/>
</dbReference>
<sequence length="594" mass="63507">MGYPKVTKILLIDNHDSFTHLLGDLIYRAVGIMPEIVPNDIPLPKADLYILSPGPGHPGNPADIGSCADALAGSAPVIGVCLGHQAIALDAGCQVTRAQHPRHGLASNVHHDGTGIFQGIPSPFEVIRYHSLEVTEPTNIEVLARADDGTVMALRRVDKPQWGVQFHPESIGSAHGEQLMRQLVDATGVLPIWHRRRAPLVNLADLVATWRAEFPYVTWLDTATDDGMHLVGAGHRLVSPHQIPHGVLAADSDPAPVDFVPGALGVLPYEASGGRDGGEFVAGELLAPEVVYQVCGDEAWLISQDNRELPTLRSAPSPVAVSASIALRHNRAEYAELIAQCQEAIAAGDSYELCLTTSASAECEADSLALYLRLREVAPSPMAGLFLGPVNVLSASPERFLQIRQRLISASPIKGTRPRGDSAAEDERLRAELSHSTKDRAENLMIVDLLRNDLARSCVPGSLRVPELCAVHTFSRAHQMISTITGDLAPGVGSVDAIQAAFPGGSMTGAPKQRSMDILADLEGTDRGFYSGCMGYISATGDADFSILIRTVVQEGQHLSYGAGGAITALSDPDEEYDEVLVKITPFRLLLEQP</sequence>
<dbReference type="InterPro" id="IPR006221">
    <property type="entry name" value="TrpG/PapA_dom"/>
</dbReference>
<dbReference type="NCBIfam" id="TIGR00566">
    <property type="entry name" value="trpG_papA"/>
    <property type="match status" value="1"/>
</dbReference>
<dbReference type="PROSITE" id="PS51273">
    <property type="entry name" value="GATASE_TYPE_1"/>
    <property type="match status" value="1"/>
</dbReference>
<dbReference type="Gene3D" id="3.40.50.880">
    <property type="match status" value="1"/>
</dbReference>
<dbReference type="GO" id="GO:0046820">
    <property type="term" value="F:4-amino-4-deoxychorismate synthase activity"/>
    <property type="evidence" value="ECO:0007669"/>
    <property type="project" value="UniProtKB-EC"/>
</dbReference>
<evidence type="ECO:0000313" key="7">
    <source>
        <dbReference type="EMBL" id="QGU02606.1"/>
    </source>
</evidence>
<dbReference type="GO" id="GO:0008153">
    <property type="term" value="P:4-aminobenzoate biosynthetic process"/>
    <property type="evidence" value="ECO:0007669"/>
    <property type="project" value="TreeGrafter"/>
</dbReference>
<dbReference type="EC" id="2.6.1.85" evidence="2"/>
<dbReference type="CDD" id="cd01743">
    <property type="entry name" value="GATase1_Anthranilate_Synthase"/>
    <property type="match status" value="1"/>
</dbReference>
<dbReference type="EMBL" id="CP046452">
    <property type="protein sequence ID" value="QGU02606.1"/>
    <property type="molecule type" value="Genomic_DNA"/>
</dbReference>
<evidence type="ECO:0000256" key="2">
    <source>
        <dbReference type="ARBA" id="ARBA00013139"/>
    </source>
</evidence>
<dbReference type="GO" id="GO:0000162">
    <property type="term" value="P:L-tryptophan biosynthetic process"/>
    <property type="evidence" value="ECO:0007669"/>
    <property type="project" value="TreeGrafter"/>
</dbReference>
<evidence type="ECO:0000256" key="3">
    <source>
        <dbReference type="ARBA" id="ARBA00022679"/>
    </source>
</evidence>
<dbReference type="SUPFAM" id="SSF52317">
    <property type="entry name" value="Class I glutamine amidotransferase-like"/>
    <property type="match status" value="1"/>
</dbReference>
<protein>
    <recommendedName>
        <fullName evidence="2">aminodeoxychorismate synthase</fullName>
        <ecNumber evidence="2">2.6.1.85</ecNumber>
    </recommendedName>
</protein>
<evidence type="ECO:0000256" key="1">
    <source>
        <dbReference type="ARBA" id="ARBA00005970"/>
    </source>
</evidence>
<dbReference type="Pfam" id="PF00425">
    <property type="entry name" value="Chorismate_bind"/>
    <property type="match status" value="1"/>
</dbReference>
<keyword evidence="7" id="KW-0032">Aminotransferase</keyword>
<accession>A0A6B8VV60</accession>
<feature type="domain" description="Chorismate-utilising enzyme C-terminal" evidence="6">
    <location>
        <begin position="331"/>
        <end position="583"/>
    </location>
</feature>
<dbReference type="KEGG" id="ckw:CKALI_08735"/>
<dbReference type="PANTHER" id="PTHR11236:SF18">
    <property type="entry name" value="AMINODEOXYCHORISMATE SYNTHASE"/>
    <property type="match status" value="1"/>
</dbReference>
<evidence type="ECO:0000259" key="6">
    <source>
        <dbReference type="Pfam" id="PF00425"/>
    </source>
</evidence>
<dbReference type="InterPro" id="IPR005801">
    <property type="entry name" value="ADC_synthase"/>
</dbReference>
<evidence type="ECO:0000256" key="4">
    <source>
        <dbReference type="ARBA" id="ARBA00022962"/>
    </source>
</evidence>
<dbReference type="Gene3D" id="3.60.120.10">
    <property type="entry name" value="Anthranilate synthase"/>
    <property type="match status" value="1"/>
</dbReference>
<reference evidence="8" key="1">
    <citation type="submission" date="2019-11" db="EMBL/GenBank/DDBJ databases">
        <title>Complete genome sequence of Corynebacterium kalinowskii 1959, a novel Corynebacterium species isolated from soil of a small paddock in Vilsendorf, Germany.</title>
        <authorList>
            <person name="Schaffert L."/>
            <person name="Ruwe M."/>
            <person name="Milse J."/>
            <person name="Hanuschka K."/>
            <person name="Ortseifen V."/>
            <person name="Droste J."/>
            <person name="Brandt D."/>
            <person name="Schlueter L."/>
            <person name="Kutter Y."/>
            <person name="Vinke S."/>
            <person name="Viehoefer P."/>
            <person name="Jacob L."/>
            <person name="Luebke N.-C."/>
            <person name="Schulte-Berndt E."/>
            <person name="Hain C."/>
            <person name="Linder M."/>
            <person name="Schmidt P."/>
            <person name="Wollenschlaeger L."/>
            <person name="Luttermann T."/>
            <person name="Thieme E."/>
            <person name="Hassa J."/>
            <person name="Haak M."/>
            <person name="Wittchen M."/>
            <person name="Mentz A."/>
            <person name="Persicke M."/>
            <person name="Busche T."/>
            <person name="Ruckert C."/>
        </authorList>
    </citation>
    <scope>NUCLEOTIDE SEQUENCE [LARGE SCALE GENOMIC DNA]</scope>
    <source>
        <strain evidence="8">1959</strain>
    </source>
</reference>
<dbReference type="PRINTS" id="PR00099">
    <property type="entry name" value="CPSGATASE"/>
</dbReference>
<dbReference type="InterPro" id="IPR017926">
    <property type="entry name" value="GATASE"/>
</dbReference>
<gene>
    <name evidence="7" type="primary">pabB</name>
    <name evidence="7" type="ORF">CKALI_08735</name>
</gene>
<dbReference type="AlphaFoldDB" id="A0A6B8VV60"/>
<dbReference type="Proteomes" id="UP000427071">
    <property type="component" value="Chromosome"/>
</dbReference>
<dbReference type="InterPro" id="IPR015890">
    <property type="entry name" value="Chorismate_C"/>
</dbReference>
<feature type="domain" description="Glutamine amidotransferase" evidence="5">
    <location>
        <begin position="10"/>
        <end position="183"/>
    </location>
</feature>
<evidence type="ECO:0000313" key="8">
    <source>
        <dbReference type="Proteomes" id="UP000427071"/>
    </source>
</evidence>
<dbReference type="Pfam" id="PF00117">
    <property type="entry name" value="GATase"/>
    <property type="match status" value="1"/>
</dbReference>
<dbReference type="PRINTS" id="PR00096">
    <property type="entry name" value="GATASE"/>
</dbReference>
<dbReference type="SUPFAM" id="SSF56322">
    <property type="entry name" value="ADC synthase"/>
    <property type="match status" value="1"/>
</dbReference>
<keyword evidence="3 7" id="KW-0808">Transferase</keyword>
<dbReference type="PRINTS" id="PR00097">
    <property type="entry name" value="ANTSNTHASEII"/>
</dbReference>
<comment type="similarity">
    <text evidence="1">In the C-terminal section; belongs to the anthranilate synthase component I family.</text>
</comment>